<evidence type="ECO:0000313" key="2">
    <source>
        <dbReference type="Proteomes" id="UP000238479"/>
    </source>
</evidence>
<comment type="caution">
    <text evidence="1">The sequence shown here is derived from an EMBL/GenBank/DDBJ whole genome shotgun (WGS) entry which is preliminary data.</text>
</comment>
<dbReference type="Proteomes" id="UP000238479">
    <property type="component" value="Chromosome 4"/>
</dbReference>
<dbReference type="AlphaFoldDB" id="A0A2P6QR33"/>
<gene>
    <name evidence="1" type="ORF">RchiOBHm_Chr4g0393881</name>
</gene>
<keyword evidence="2" id="KW-1185">Reference proteome</keyword>
<name>A0A2P6QR33_ROSCH</name>
<organism evidence="1 2">
    <name type="scientific">Rosa chinensis</name>
    <name type="common">China rose</name>
    <dbReference type="NCBI Taxonomy" id="74649"/>
    <lineage>
        <taxon>Eukaryota</taxon>
        <taxon>Viridiplantae</taxon>
        <taxon>Streptophyta</taxon>
        <taxon>Embryophyta</taxon>
        <taxon>Tracheophyta</taxon>
        <taxon>Spermatophyta</taxon>
        <taxon>Magnoliopsida</taxon>
        <taxon>eudicotyledons</taxon>
        <taxon>Gunneridae</taxon>
        <taxon>Pentapetalae</taxon>
        <taxon>rosids</taxon>
        <taxon>fabids</taxon>
        <taxon>Rosales</taxon>
        <taxon>Rosaceae</taxon>
        <taxon>Rosoideae</taxon>
        <taxon>Rosoideae incertae sedis</taxon>
        <taxon>Rosa</taxon>
    </lineage>
</organism>
<protein>
    <submittedName>
        <fullName evidence="1">Uncharacterized protein</fullName>
    </submittedName>
</protein>
<evidence type="ECO:0000313" key="1">
    <source>
        <dbReference type="EMBL" id="PRQ36641.1"/>
    </source>
</evidence>
<accession>A0A2P6QR33</accession>
<dbReference type="Gramene" id="PRQ36641">
    <property type="protein sequence ID" value="PRQ36641"/>
    <property type="gene ID" value="RchiOBHm_Chr4g0393881"/>
</dbReference>
<dbReference type="EMBL" id="PDCK01000042">
    <property type="protein sequence ID" value="PRQ36641.1"/>
    <property type="molecule type" value="Genomic_DNA"/>
</dbReference>
<reference evidence="1 2" key="1">
    <citation type="journal article" date="2018" name="Nat. Genet.">
        <title>The Rosa genome provides new insights in the design of modern roses.</title>
        <authorList>
            <person name="Bendahmane M."/>
        </authorList>
    </citation>
    <scope>NUCLEOTIDE SEQUENCE [LARGE SCALE GENOMIC DNA]</scope>
    <source>
        <strain evidence="2">cv. Old Blush</strain>
    </source>
</reference>
<sequence length="76" mass="8930">MCDHGYNLICNAMATSDLQYELRRLPLRTRHDPNGVVFHRHPPFPPYQKRRATWIPISFQIPIPIPVPVKQNRRAS</sequence>
<proteinExistence type="predicted"/>